<dbReference type="Pfam" id="PF02518">
    <property type="entry name" value="HATPase_c"/>
    <property type="match status" value="1"/>
</dbReference>
<protein>
    <submittedName>
        <fullName evidence="4">Histidine kinase</fullName>
    </submittedName>
</protein>
<dbReference type="AlphaFoldDB" id="L0KAZ6"/>
<dbReference type="GO" id="GO:0000160">
    <property type="term" value="P:phosphorelay signal transduction system"/>
    <property type="evidence" value="ECO:0007669"/>
    <property type="project" value="UniProtKB-KW"/>
</dbReference>
<gene>
    <name evidence="4" type="ordered locus">Halha_2599</name>
</gene>
<dbReference type="eggNOG" id="COG3290">
    <property type="taxonomic scope" value="Bacteria"/>
</dbReference>
<proteinExistence type="predicted"/>
<evidence type="ECO:0000313" key="4">
    <source>
        <dbReference type="EMBL" id="AGB42472.1"/>
    </source>
</evidence>
<dbReference type="STRING" id="748449.Halha_2599"/>
<evidence type="ECO:0000256" key="1">
    <source>
        <dbReference type="ARBA" id="ARBA00022777"/>
    </source>
</evidence>
<keyword evidence="1 4" id="KW-0418">Kinase</keyword>
<dbReference type="InterPro" id="IPR036890">
    <property type="entry name" value="HATPase_C_sf"/>
</dbReference>
<organism evidence="4 5">
    <name type="scientific">Halobacteroides halobius (strain ATCC 35273 / DSM 5150 / MD-1)</name>
    <dbReference type="NCBI Taxonomy" id="748449"/>
    <lineage>
        <taxon>Bacteria</taxon>
        <taxon>Bacillati</taxon>
        <taxon>Bacillota</taxon>
        <taxon>Clostridia</taxon>
        <taxon>Halanaerobiales</taxon>
        <taxon>Halobacteroidaceae</taxon>
        <taxon>Halobacteroides</taxon>
    </lineage>
</organism>
<keyword evidence="1 4" id="KW-0808">Transferase</keyword>
<evidence type="ECO:0000256" key="2">
    <source>
        <dbReference type="ARBA" id="ARBA00023012"/>
    </source>
</evidence>
<evidence type="ECO:0000259" key="3">
    <source>
        <dbReference type="PROSITE" id="PS50109"/>
    </source>
</evidence>
<dbReference type="InterPro" id="IPR003594">
    <property type="entry name" value="HATPase_dom"/>
</dbReference>
<name>L0KAZ6_HALHC</name>
<dbReference type="OrthoDB" id="1677679at2"/>
<dbReference type="PROSITE" id="PS50109">
    <property type="entry name" value="HIS_KIN"/>
    <property type="match status" value="1"/>
</dbReference>
<dbReference type="PANTHER" id="PTHR40448">
    <property type="entry name" value="TWO-COMPONENT SENSOR HISTIDINE KINASE"/>
    <property type="match status" value="1"/>
</dbReference>
<dbReference type="Gene3D" id="3.30.565.10">
    <property type="entry name" value="Histidine kinase-like ATPase, C-terminal domain"/>
    <property type="match status" value="1"/>
</dbReference>
<dbReference type="HOGENOM" id="CLU_020211_6_1_9"/>
<evidence type="ECO:0000313" key="5">
    <source>
        <dbReference type="Proteomes" id="UP000010880"/>
    </source>
</evidence>
<dbReference type="Proteomes" id="UP000010880">
    <property type="component" value="Chromosome"/>
</dbReference>
<dbReference type="SUPFAM" id="SSF55874">
    <property type="entry name" value="ATPase domain of HSP90 chaperone/DNA topoisomerase II/histidine kinase"/>
    <property type="match status" value="1"/>
</dbReference>
<dbReference type="InterPro" id="IPR005467">
    <property type="entry name" value="His_kinase_dom"/>
</dbReference>
<dbReference type="PANTHER" id="PTHR40448:SF1">
    <property type="entry name" value="TWO-COMPONENT SENSOR HISTIDINE KINASE"/>
    <property type="match status" value="1"/>
</dbReference>
<dbReference type="EMBL" id="CP003359">
    <property type="protein sequence ID" value="AGB42472.1"/>
    <property type="molecule type" value="Genomic_DNA"/>
</dbReference>
<keyword evidence="2" id="KW-0902">Two-component regulatory system</keyword>
<sequence>MVQLGKKKEIFDYIMSVTKDLKQINLKQLQTSDSILDSILIPKKIEAKQLGIELIYQIDPGIEEIKLSLNKIFRIVSNLVDNAVDAIEVNNEGTEQIRVEGIKEDERYILSIYNTGSYIEPKLLDDLFKAGVSSKGRERGYGLYIVNSLVEQGHGEIEVKSDKDYGTEFKCYFSLK</sequence>
<feature type="domain" description="Histidine kinase" evidence="3">
    <location>
        <begin position="33"/>
        <end position="176"/>
    </location>
</feature>
<dbReference type="SMART" id="SM00387">
    <property type="entry name" value="HATPase_c"/>
    <property type="match status" value="1"/>
</dbReference>
<dbReference type="KEGG" id="hhl:Halha_2599"/>
<dbReference type="GO" id="GO:0042802">
    <property type="term" value="F:identical protein binding"/>
    <property type="evidence" value="ECO:0007669"/>
    <property type="project" value="TreeGrafter"/>
</dbReference>
<reference evidence="5" key="1">
    <citation type="submission" date="2012-02" db="EMBL/GenBank/DDBJ databases">
        <title>The complete genome of Halobacteroides halobius DSM 5150.</title>
        <authorList>
            <person name="Lucas S."/>
            <person name="Copeland A."/>
            <person name="Lapidus A."/>
            <person name="Glavina del Rio T."/>
            <person name="Dalin E."/>
            <person name="Tice H."/>
            <person name="Bruce D."/>
            <person name="Goodwin L."/>
            <person name="Pitluck S."/>
            <person name="Peters L."/>
            <person name="Mikhailova N."/>
            <person name="Gu W."/>
            <person name="Kyrpides N."/>
            <person name="Mavromatis K."/>
            <person name="Ivanova N."/>
            <person name="Brettin T."/>
            <person name="Detter J.C."/>
            <person name="Han C."/>
            <person name="Larimer F."/>
            <person name="Land M."/>
            <person name="Hauser L."/>
            <person name="Markowitz V."/>
            <person name="Cheng J.-F."/>
            <person name="Hugenholtz P."/>
            <person name="Woyke T."/>
            <person name="Wu D."/>
            <person name="Tindall B."/>
            <person name="Pomrenke H."/>
            <person name="Brambilla E."/>
            <person name="Klenk H.-P."/>
            <person name="Eisen J.A."/>
        </authorList>
    </citation>
    <scope>NUCLEOTIDE SEQUENCE [LARGE SCALE GENOMIC DNA]</scope>
    <source>
        <strain evidence="5">ATCC 35273 / DSM 5150 / MD-1</strain>
    </source>
</reference>
<keyword evidence="5" id="KW-1185">Reference proteome</keyword>
<accession>L0KAZ6</accession>
<dbReference type="GO" id="GO:0016301">
    <property type="term" value="F:kinase activity"/>
    <property type="evidence" value="ECO:0007669"/>
    <property type="project" value="UniProtKB-KW"/>
</dbReference>